<dbReference type="Pfam" id="PF06170">
    <property type="entry name" value="DUF983"/>
    <property type="match status" value="1"/>
</dbReference>
<dbReference type="RefSeq" id="WP_152124603.1">
    <property type="nucleotide sequence ID" value="NZ_WELI01000005.1"/>
</dbReference>
<evidence type="ECO:0000313" key="3">
    <source>
        <dbReference type="Proteomes" id="UP000488299"/>
    </source>
</evidence>
<evidence type="ECO:0000256" key="1">
    <source>
        <dbReference type="SAM" id="Phobius"/>
    </source>
</evidence>
<protein>
    <submittedName>
        <fullName evidence="2">DUF983 domain-containing protein</fullName>
    </submittedName>
</protein>
<proteinExistence type="predicted"/>
<gene>
    <name evidence="2" type="ORF">F5984_12425</name>
</gene>
<dbReference type="InterPro" id="IPR009325">
    <property type="entry name" value="DUF983"/>
</dbReference>
<dbReference type="Proteomes" id="UP000488299">
    <property type="component" value="Unassembled WGS sequence"/>
</dbReference>
<keyword evidence="1" id="KW-0472">Membrane</keyword>
<organism evidence="2 3">
    <name type="scientific">Rudanella paleaurantiibacter</name>
    <dbReference type="NCBI Taxonomy" id="2614655"/>
    <lineage>
        <taxon>Bacteria</taxon>
        <taxon>Pseudomonadati</taxon>
        <taxon>Bacteroidota</taxon>
        <taxon>Cytophagia</taxon>
        <taxon>Cytophagales</taxon>
        <taxon>Cytophagaceae</taxon>
        <taxon>Rudanella</taxon>
    </lineage>
</organism>
<reference evidence="2 3" key="1">
    <citation type="submission" date="2019-10" db="EMBL/GenBank/DDBJ databases">
        <title>Rudanella paleaurantiibacter sp. nov., isolated from sludge.</title>
        <authorList>
            <person name="Xu S.Q."/>
        </authorList>
    </citation>
    <scope>NUCLEOTIDE SEQUENCE [LARGE SCALE GENOMIC DNA]</scope>
    <source>
        <strain evidence="2 3">HX-22-17</strain>
    </source>
</reference>
<feature type="transmembrane region" description="Helical" evidence="1">
    <location>
        <begin position="63"/>
        <end position="82"/>
    </location>
</feature>
<keyword evidence="1" id="KW-1133">Transmembrane helix</keyword>
<keyword evidence="3" id="KW-1185">Reference proteome</keyword>
<evidence type="ECO:0000313" key="2">
    <source>
        <dbReference type="EMBL" id="KAB7729986.1"/>
    </source>
</evidence>
<keyword evidence="1" id="KW-0812">Transmembrane</keyword>
<accession>A0A7J5TXW6</accession>
<dbReference type="EMBL" id="WELI01000005">
    <property type="protein sequence ID" value="KAB7729986.1"/>
    <property type="molecule type" value="Genomic_DNA"/>
</dbReference>
<feature type="transmembrane region" description="Helical" evidence="1">
    <location>
        <begin position="88"/>
        <end position="107"/>
    </location>
</feature>
<comment type="caution">
    <text evidence="2">The sequence shown here is derived from an EMBL/GenBank/DDBJ whole genome shotgun (WGS) entry which is preliminary data.</text>
</comment>
<dbReference type="AlphaFoldDB" id="A0A7J5TXW6"/>
<sequence>MLKGTKLYSILFNKCPRCHEGDMFTSATAFSREFDQMHTHCHACGQRFEPEPGFYFGSMYVSYALYVATIVTSFFLFVVFLDVDPVDLLWGLLPALVLLTPFFFRIARRTWINIFVGYDPAAKKEPAPAGH</sequence>
<name>A0A7J5TXW6_9BACT</name>